<sequence>MSGEVSVKENENNIQIIVNGSALMTFDKSKFSDRDSAISVATDMIALFNVAAAAGEALGIYKFVDELPNVSFTKEELKTRAKYQLESKYGDSILINTNV</sequence>
<organism evidence="1 2">
    <name type="scientific">Vibrio cholerae</name>
    <dbReference type="NCBI Taxonomy" id="666"/>
    <lineage>
        <taxon>Bacteria</taxon>
        <taxon>Pseudomonadati</taxon>
        <taxon>Pseudomonadota</taxon>
        <taxon>Gammaproteobacteria</taxon>
        <taxon>Vibrionales</taxon>
        <taxon>Vibrionaceae</taxon>
        <taxon>Vibrio</taxon>
    </lineage>
</organism>
<evidence type="ECO:0000313" key="2">
    <source>
        <dbReference type="Proteomes" id="UP000323819"/>
    </source>
</evidence>
<proteinExistence type="predicted"/>
<evidence type="ECO:0000313" key="1">
    <source>
        <dbReference type="EMBL" id="TXX67189.1"/>
    </source>
</evidence>
<accession>A0ABD7SSV1</accession>
<dbReference type="EMBL" id="VSIJ01000005">
    <property type="protein sequence ID" value="TXX67189.1"/>
    <property type="molecule type" value="Genomic_DNA"/>
</dbReference>
<name>A0ABD7SSV1_VIBCL</name>
<dbReference type="Proteomes" id="UP000323819">
    <property type="component" value="Unassembled WGS sequence"/>
</dbReference>
<dbReference type="AlphaFoldDB" id="A0ABD7SSV1"/>
<comment type="caution">
    <text evidence="1">The sequence shown here is derived from an EMBL/GenBank/DDBJ whole genome shotgun (WGS) entry which is preliminary data.</text>
</comment>
<protein>
    <submittedName>
        <fullName evidence="1">Uncharacterized protein</fullName>
    </submittedName>
</protein>
<gene>
    <name evidence="1" type="ORF">FXF03_01060</name>
</gene>
<dbReference type="RefSeq" id="WP_148521316.1">
    <property type="nucleotide sequence ID" value="NZ_VSIJ01000005.1"/>
</dbReference>
<reference evidence="1 2" key="1">
    <citation type="submission" date="2019-06" db="EMBL/GenBank/DDBJ databases">
        <title>Vibrio cholerae phylogeny based on whole-genome sequencing reveals genetic diversity and population strucutre.</title>
        <authorList>
            <person name="Zhiqiu Y."/>
            <person name="Bin L."/>
            <person name="Lingyan J."/>
        </authorList>
    </citation>
    <scope>NUCLEOTIDE SEQUENCE [LARGE SCALE GENOMIC DNA]</scope>
    <source>
        <strain evidence="1 2">N2814</strain>
    </source>
</reference>